<organism evidence="1 2">
    <name type="scientific">Alkalimonas cellulosilytica</name>
    <dbReference type="NCBI Taxonomy" id="3058395"/>
    <lineage>
        <taxon>Bacteria</taxon>
        <taxon>Pseudomonadati</taxon>
        <taxon>Pseudomonadota</taxon>
        <taxon>Gammaproteobacteria</taxon>
        <taxon>Alkalimonas</taxon>
    </lineage>
</organism>
<comment type="caution">
    <text evidence="1">The sequence shown here is derived from an EMBL/GenBank/DDBJ whole genome shotgun (WGS) entry which is preliminary data.</text>
</comment>
<dbReference type="EMBL" id="JAUHLI010000015">
    <property type="protein sequence ID" value="MEE2002692.1"/>
    <property type="molecule type" value="Genomic_DNA"/>
</dbReference>
<name>A0ABU7J9N2_9GAMM</name>
<protein>
    <submittedName>
        <fullName evidence="1">Uncharacterized protein</fullName>
    </submittedName>
</protein>
<sequence>MRRPLLAFTTFFVSSSVLAYGWGGPEPFRLERLDGRTFVLTEESFLHRASFQPLPVVKMQDIWSEDGWYGTAGSTRSREFFVQSHLQKRVQFDVPMFVGVRFRRDEDLDGRFDRTLFGSGYTNADGSVELGIWGDVRGGKDEIDLQLEAFWQPTDRQWWRLTLVSPDAMYNSKTYDSSFYQQKPLTVHLAAGSIFAAGQQLYGFTNLNRQMEYHQPDLAQQWTDKQYSAGLGWLYPVSSSWQLGLQTQGLYGLRQQWQGDALAFELRRQFSDTSLELQSSRAQPVDYWGGLRYLTLRERDQTQLTGQALLEHRNEWTLYAGMAWHWRPWIRLKPALMLSYADIQGARPDDDEPLDFSGILAKLVPVVELHLHQQSGAMIRINPTIELHNLSFGGGNVQVHIPF</sequence>
<dbReference type="RefSeq" id="WP_330129742.1">
    <property type="nucleotide sequence ID" value="NZ_JAUHLI010000015.1"/>
</dbReference>
<keyword evidence="2" id="KW-1185">Reference proteome</keyword>
<reference evidence="1 2" key="1">
    <citation type="submission" date="2023-07" db="EMBL/GenBank/DDBJ databases">
        <title>Alkalimonas sp., MEB108 novel, alkaliphilic bacterium isolated from Lonar Lake, India.</title>
        <authorList>
            <person name="Joshi A."/>
            <person name="Thite S."/>
        </authorList>
    </citation>
    <scope>NUCLEOTIDE SEQUENCE [LARGE SCALE GENOMIC DNA]</scope>
    <source>
        <strain evidence="1 2">MEB108</strain>
    </source>
</reference>
<accession>A0ABU7J9N2</accession>
<evidence type="ECO:0000313" key="1">
    <source>
        <dbReference type="EMBL" id="MEE2002692.1"/>
    </source>
</evidence>
<gene>
    <name evidence="1" type="ORF">QWY20_14625</name>
</gene>
<evidence type="ECO:0000313" key="2">
    <source>
        <dbReference type="Proteomes" id="UP001336314"/>
    </source>
</evidence>
<dbReference type="Proteomes" id="UP001336314">
    <property type="component" value="Unassembled WGS sequence"/>
</dbReference>
<proteinExistence type="predicted"/>